<reference evidence="1 2" key="2">
    <citation type="journal article" date="2022" name="Mol. Ecol. Resour.">
        <title>The genomes of chicory, endive, great burdock and yacon provide insights into Asteraceae paleo-polyploidization history and plant inulin production.</title>
        <authorList>
            <person name="Fan W."/>
            <person name="Wang S."/>
            <person name="Wang H."/>
            <person name="Wang A."/>
            <person name="Jiang F."/>
            <person name="Liu H."/>
            <person name="Zhao H."/>
            <person name="Xu D."/>
            <person name="Zhang Y."/>
        </authorList>
    </citation>
    <scope>NUCLEOTIDE SEQUENCE [LARGE SCALE GENOMIC DNA]</scope>
    <source>
        <strain evidence="2">cv. Yunnan</strain>
        <tissue evidence="1">Leaves</tissue>
    </source>
</reference>
<gene>
    <name evidence="1" type="ORF">L1987_34982</name>
</gene>
<name>A0ACB9HWJ4_9ASTR</name>
<protein>
    <submittedName>
        <fullName evidence="1">Uncharacterized protein</fullName>
    </submittedName>
</protein>
<reference evidence="2" key="1">
    <citation type="journal article" date="2022" name="Mol. Ecol. Resour.">
        <title>The genomes of chicory, endive, great burdock and yacon provide insights into Asteraceae palaeo-polyploidization history and plant inulin production.</title>
        <authorList>
            <person name="Fan W."/>
            <person name="Wang S."/>
            <person name="Wang H."/>
            <person name="Wang A."/>
            <person name="Jiang F."/>
            <person name="Liu H."/>
            <person name="Zhao H."/>
            <person name="Xu D."/>
            <person name="Zhang Y."/>
        </authorList>
    </citation>
    <scope>NUCLEOTIDE SEQUENCE [LARGE SCALE GENOMIC DNA]</scope>
    <source>
        <strain evidence="2">cv. Yunnan</strain>
    </source>
</reference>
<comment type="caution">
    <text evidence="1">The sequence shown here is derived from an EMBL/GenBank/DDBJ whole genome shotgun (WGS) entry which is preliminary data.</text>
</comment>
<evidence type="ECO:0000313" key="2">
    <source>
        <dbReference type="Proteomes" id="UP001056120"/>
    </source>
</evidence>
<organism evidence="1 2">
    <name type="scientific">Smallanthus sonchifolius</name>
    <dbReference type="NCBI Taxonomy" id="185202"/>
    <lineage>
        <taxon>Eukaryota</taxon>
        <taxon>Viridiplantae</taxon>
        <taxon>Streptophyta</taxon>
        <taxon>Embryophyta</taxon>
        <taxon>Tracheophyta</taxon>
        <taxon>Spermatophyta</taxon>
        <taxon>Magnoliopsida</taxon>
        <taxon>eudicotyledons</taxon>
        <taxon>Gunneridae</taxon>
        <taxon>Pentapetalae</taxon>
        <taxon>asterids</taxon>
        <taxon>campanulids</taxon>
        <taxon>Asterales</taxon>
        <taxon>Asteraceae</taxon>
        <taxon>Asteroideae</taxon>
        <taxon>Heliantheae alliance</taxon>
        <taxon>Millerieae</taxon>
        <taxon>Smallanthus</taxon>
    </lineage>
</organism>
<dbReference type="EMBL" id="CM042028">
    <property type="protein sequence ID" value="KAI3799683.1"/>
    <property type="molecule type" value="Genomic_DNA"/>
</dbReference>
<keyword evidence="2" id="KW-1185">Reference proteome</keyword>
<accession>A0ACB9HWJ4</accession>
<evidence type="ECO:0000313" key="1">
    <source>
        <dbReference type="EMBL" id="KAI3799683.1"/>
    </source>
</evidence>
<sequence length="480" mass="55069">MDSESTQTLNSMNSPASSSSSAHSNHNVYLSYVGEDTRNNFTDHLYGALIRAGIPTFKHDRQLPIGQNVYSVMRKAIRESRVSVVVFSKGYASSEWCLYELVNIVECKEKWGQLIIPVFYNVDSDDVSKQSGAFADAFARHEECYVDEVVKVEQWRLALREASKLPGWDLQNFANGYEAKFIQEIVRHVLEKTKKELWQSTLEKLRKISPNQIMEKLAISFETLDDDTIKDIFLDIACFFIGMDKDYVIDIFNGCGFFPSVGISILIERCLLKVSGQNMLIMHDLVRDMGRKIVNEKFPFEPEKRSRIWLQKDAINMLRRCKARGSQAIEGLILDLLRPMHLSTKAFEKMHRLRLLQINNVHLDGNFEGLFQELKWLCWHHCPLDCLPDEFHPEKLVFLDMQHTNFNKLWQGTKFLGNLKILNIGESESLTTTPDFTGVPNLEKLSLISCPKLSKVDKTIGFLSKLTSLNLGQCNNLKES</sequence>
<proteinExistence type="predicted"/>
<dbReference type="Proteomes" id="UP001056120">
    <property type="component" value="Linkage Group LG11"/>
</dbReference>